<proteinExistence type="predicted"/>
<dbReference type="VEuPathDB" id="AmoebaDB:NAEGRDRAFT_74049"/>
<dbReference type="Gene3D" id="2.130.10.10">
    <property type="entry name" value="YVTN repeat-like/Quinoprotein amine dehydrogenase"/>
    <property type="match status" value="3"/>
</dbReference>
<gene>
    <name evidence="5" type="ORF">NAEGRDRAFT_74049</name>
</gene>
<dbReference type="Pfam" id="PF00400">
    <property type="entry name" value="WD40"/>
    <property type="match status" value="2"/>
</dbReference>
<accession>D2VYA5</accession>
<dbReference type="SUPFAM" id="SSF50978">
    <property type="entry name" value="WD40 repeat-like"/>
    <property type="match status" value="1"/>
</dbReference>
<dbReference type="EMBL" id="GG738910">
    <property type="protein sequence ID" value="EFC38215.1"/>
    <property type="molecule type" value="Genomic_DNA"/>
</dbReference>
<dbReference type="SMART" id="SM00564">
    <property type="entry name" value="PQQ"/>
    <property type="match status" value="4"/>
</dbReference>
<dbReference type="InterPro" id="IPR036322">
    <property type="entry name" value="WD40_repeat_dom_sf"/>
</dbReference>
<dbReference type="KEGG" id="ngr:NAEGRDRAFT_74049"/>
<dbReference type="SUPFAM" id="SSF50969">
    <property type="entry name" value="YVTN repeat-like/Quinoprotein amine dehydrogenase"/>
    <property type="match status" value="1"/>
</dbReference>
<dbReference type="InterPro" id="IPR050630">
    <property type="entry name" value="WD_repeat_EMAP"/>
</dbReference>
<feature type="domain" description="EML-like first beta-propeller" evidence="4">
    <location>
        <begin position="49"/>
        <end position="310"/>
    </location>
</feature>
<name>D2VYA5_NAEGR</name>
<dbReference type="RefSeq" id="XP_002670959.1">
    <property type="nucleotide sequence ID" value="XM_002670913.1"/>
</dbReference>
<dbReference type="InParanoid" id="D2VYA5"/>
<dbReference type="SMART" id="SM00320">
    <property type="entry name" value="WD40"/>
    <property type="match status" value="11"/>
</dbReference>
<feature type="repeat" description="WD" evidence="3">
    <location>
        <begin position="417"/>
        <end position="458"/>
    </location>
</feature>
<evidence type="ECO:0000256" key="2">
    <source>
        <dbReference type="ARBA" id="ARBA00022737"/>
    </source>
</evidence>
<dbReference type="AlphaFoldDB" id="D2VYA5"/>
<dbReference type="PANTHER" id="PTHR13720">
    <property type="entry name" value="WD-40 REPEAT PROTEIN"/>
    <property type="match status" value="1"/>
</dbReference>
<dbReference type="STRING" id="5762.D2VYA5"/>
<sequence length="623" mass="68482">MTTIELEHAIGFSSMISQSVIQHPKSSNTYIFISGCVAVINDSNDPNAQQFLRGHDDTLTCLAISNNGQVIATGQKGENADCCLWDAQSLQLVHRLAEHEQSVGACAFSHDDKLIATVGNATDRRLLIWSVQTGNVVASASLPKQTDKVIVCFGGMVRDIKKRETDRYQLATCSGGSIILWSLDPFNGILEQEKVNTGAYVRDYTCMQFDKMGEFLYSGSTSGDLSFIHTRLKKLQSAPIKICSAGVLSLSIDTSNGNIIAGGGDGTVTLFDGQNILKKQKISSRGGVVTISSFQSEFMLIGTDGGEIIKSSMDKLDVSLVARNHSKDVYAVDFPDGLSDKCATISSACEVIYWDLSSYLPETECKFTQGEILKGTSAFPVSCSFIKDDISILLTGWSDGSIRAVDCETGEQLWTLANAHRNAVTKIDTSFNNKFFVSAGQEGDVRVYAMKTRQLVCSFKEHTTMVTCLQILEDDVHVFSSSKDREIFCYDLRNERRVAAFNMKVGSVNGFVVCKDHETIISIGSDRYITFWTISSDSPTRIVPYSKKFEPKCIAKTNTSDSMFVIFGTDEAIHVFDVDTCEKITTISTEGQFIFSLRFSPDDRQLICVGEGGVMLLFNVYDE</sequence>
<dbReference type="PROSITE" id="PS50082">
    <property type="entry name" value="WD_REPEATS_2"/>
    <property type="match status" value="2"/>
</dbReference>
<evidence type="ECO:0000256" key="3">
    <source>
        <dbReference type="PROSITE-ProRule" id="PRU00221"/>
    </source>
</evidence>
<dbReference type="OrthoDB" id="10264376at2759"/>
<dbReference type="InterPro" id="IPR011044">
    <property type="entry name" value="Quino_amine_DH_bsu"/>
</dbReference>
<keyword evidence="6" id="KW-1185">Reference proteome</keyword>
<dbReference type="OMA" id="RVWEMKS"/>
<keyword evidence="1 3" id="KW-0853">WD repeat</keyword>
<dbReference type="GeneID" id="8853849"/>
<dbReference type="InterPro" id="IPR001680">
    <property type="entry name" value="WD40_rpt"/>
</dbReference>
<dbReference type="PANTHER" id="PTHR13720:SF39">
    <property type="entry name" value="F-BOX DOMAIN-CONTAINING PROTEIN"/>
    <property type="match status" value="1"/>
</dbReference>
<dbReference type="InterPro" id="IPR015943">
    <property type="entry name" value="WD40/YVTN_repeat-like_dom_sf"/>
</dbReference>
<evidence type="ECO:0000256" key="1">
    <source>
        <dbReference type="ARBA" id="ARBA00022574"/>
    </source>
</evidence>
<evidence type="ECO:0000313" key="6">
    <source>
        <dbReference type="Proteomes" id="UP000006671"/>
    </source>
</evidence>
<dbReference type="InterPro" id="IPR018391">
    <property type="entry name" value="PQQ_b-propeller_rpt"/>
</dbReference>
<feature type="repeat" description="WD" evidence="3">
    <location>
        <begin position="459"/>
        <end position="500"/>
    </location>
</feature>
<dbReference type="eggNOG" id="KOG0266">
    <property type="taxonomic scope" value="Eukaryota"/>
</dbReference>
<dbReference type="Proteomes" id="UP000006671">
    <property type="component" value="Unassembled WGS sequence"/>
</dbReference>
<evidence type="ECO:0000259" key="4">
    <source>
        <dbReference type="Pfam" id="PF23409"/>
    </source>
</evidence>
<evidence type="ECO:0000313" key="5">
    <source>
        <dbReference type="EMBL" id="EFC38215.1"/>
    </source>
</evidence>
<organism evidence="6">
    <name type="scientific">Naegleria gruberi</name>
    <name type="common">Amoeba</name>
    <dbReference type="NCBI Taxonomy" id="5762"/>
    <lineage>
        <taxon>Eukaryota</taxon>
        <taxon>Discoba</taxon>
        <taxon>Heterolobosea</taxon>
        <taxon>Tetramitia</taxon>
        <taxon>Eutetramitia</taxon>
        <taxon>Vahlkampfiidae</taxon>
        <taxon>Naegleria</taxon>
    </lineage>
</organism>
<keyword evidence="2" id="KW-0677">Repeat</keyword>
<dbReference type="InterPro" id="IPR055439">
    <property type="entry name" value="Beta-prop_EML_1st"/>
</dbReference>
<reference evidence="5 6" key="1">
    <citation type="journal article" date="2010" name="Cell">
        <title>The genome of Naegleria gruberi illuminates early eukaryotic versatility.</title>
        <authorList>
            <person name="Fritz-Laylin L.K."/>
            <person name="Prochnik S.E."/>
            <person name="Ginger M.L."/>
            <person name="Dacks J.B."/>
            <person name="Carpenter M.L."/>
            <person name="Field M.C."/>
            <person name="Kuo A."/>
            <person name="Paredez A."/>
            <person name="Chapman J."/>
            <person name="Pham J."/>
            <person name="Shu S."/>
            <person name="Neupane R."/>
            <person name="Cipriano M."/>
            <person name="Mancuso J."/>
            <person name="Tu H."/>
            <person name="Salamov A."/>
            <person name="Lindquist E."/>
            <person name="Shapiro H."/>
            <person name="Lucas S."/>
            <person name="Grigoriev I.V."/>
            <person name="Cande W.Z."/>
            <person name="Fulton C."/>
            <person name="Rokhsar D.S."/>
            <person name="Dawson S.C."/>
        </authorList>
    </citation>
    <scope>NUCLEOTIDE SEQUENCE [LARGE SCALE GENOMIC DNA]</scope>
    <source>
        <strain evidence="5 6">NEG-M</strain>
    </source>
</reference>
<protein>
    <submittedName>
        <fullName evidence="5">Predicted protein</fullName>
    </submittedName>
</protein>
<dbReference type="Pfam" id="PF23409">
    <property type="entry name" value="Beta-prop_EML"/>
    <property type="match status" value="1"/>
</dbReference>